<comment type="caution">
    <text evidence="6">The sequence shown here is derived from an EMBL/GenBank/DDBJ whole genome shotgun (WGS) entry which is preliminary data.</text>
</comment>
<evidence type="ECO:0000256" key="3">
    <source>
        <dbReference type="ARBA" id="ARBA00023004"/>
    </source>
</evidence>
<keyword evidence="1" id="KW-0479">Metal-binding</keyword>
<name>A0ABY1QMZ9_9BURK</name>
<sequence length="277" mass="30693">MSVVMQISDTHFGTEQPDVVEALLRMFKEEKPDLVILSGDITQRARRSQFAAARAFADRLAPTPLVAIPGNHDIPLLNMGMRLLAPYANYSRAFGAELEPEFSAPQLLVIGVNTTRPYKHADGEVSVAQVQRVATRLMRASPEQLRIVVTHQPICALVPEDEVNVLQGHAGAVRRWAEAGADLVLGGHIHLPYVIPLNERHPYLARRMWAVQAGTAVSSRLRHGANNSVNLIRYADGQRPAWACSIERWDFQPQNRHFMPVNITALDLDRSLAAVAP</sequence>
<dbReference type="Proteomes" id="UP001158049">
    <property type="component" value="Unassembled WGS sequence"/>
</dbReference>
<dbReference type="RefSeq" id="WP_283444645.1">
    <property type="nucleotide sequence ID" value="NZ_FXUL01000023.1"/>
</dbReference>
<dbReference type="InterPro" id="IPR004843">
    <property type="entry name" value="Calcineurin-like_PHP"/>
</dbReference>
<evidence type="ECO:0000259" key="5">
    <source>
        <dbReference type="Pfam" id="PF00149"/>
    </source>
</evidence>
<dbReference type="PANTHER" id="PTHR42988:SF2">
    <property type="entry name" value="CYCLIC NUCLEOTIDE PHOSPHODIESTERASE CBUA0032-RELATED"/>
    <property type="match status" value="1"/>
</dbReference>
<dbReference type="EMBL" id="FXUL01000023">
    <property type="protein sequence ID" value="SMP75662.1"/>
    <property type="molecule type" value="Genomic_DNA"/>
</dbReference>
<dbReference type="Gene3D" id="3.60.21.10">
    <property type="match status" value="1"/>
</dbReference>
<gene>
    <name evidence="6" type="ORF">SAMN06295970_12325</name>
</gene>
<keyword evidence="3" id="KW-0408">Iron</keyword>
<protein>
    <submittedName>
        <fullName evidence="6">3',5'-cyclic AMP phosphodiesterase CpdA</fullName>
    </submittedName>
</protein>
<reference evidence="6 7" key="1">
    <citation type="submission" date="2017-05" db="EMBL/GenBank/DDBJ databases">
        <authorList>
            <person name="Varghese N."/>
            <person name="Submissions S."/>
        </authorList>
    </citation>
    <scope>NUCLEOTIDE SEQUENCE [LARGE SCALE GENOMIC DNA]</scope>
    <source>
        <strain evidence="6 7">DSM 26001</strain>
    </source>
</reference>
<dbReference type="InterPro" id="IPR050884">
    <property type="entry name" value="CNP_phosphodiesterase-III"/>
</dbReference>
<dbReference type="SUPFAM" id="SSF56300">
    <property type="entry name" value="Metallo-dependent phosphatases"/>
    <property type="match status" value="1"/>
</dbReference>
<feature type="domain" description="Calcineurin-like phosphoesterase" evidence="5">
    <location>
        <begin position="4"/>
        <end position="191"/>
    </location>
</feature>
<evidence type="ECO:0000256" key="4">
    <source>
        <dbReference type="ARBA" id="ARBA00025742"/>
    </source>
</evidence>
<keyword evidence="2" id="KW-0378">Hydrolase</keyword>
<organism evidence="6 7">
    <name type="scientific">Noviherbaspirillum suwonense</name>
    <dbReference type="NCBI Taxonomy" id="1224511"/>
    <lineage>
        <taxon>Bacteria</taxon>
        <taxon>Pseudomonadati</taxon>
        <taxon>Pseudomonadota</taxon>
        <taxon>Betaproteobacteria</taxon>
        <taxon>Burkholderiales</taxon>
        <taxon>Oxalobacteraceae</taxon>
        <taxon>Noviherbaspirillum</taxon>
    </lineage>
</organism>
<accession>A0ABY1QMZ9</accession>
<evidence type="ECO:0000256" key="2">
    <source>
        <dbReference type="ARBA" id="ARBA00022801"/>
    </source>
</evidence>
<evidence type="ECO:0000313" key="7">
    <source>
        <dbReference type="Proteomes" id="UP001158049"/>
    </source>
</evidence>
<evidence type="ECO:0000313" key="6">
    <source>
        <dbReference type="EMBL" id="SMP75662.1"/>
    </source>
</evidence>
<dbReference type="InterPro" id="IPR029052">
    <property type="entry name" value="Metallo-depent_PP-like"/>
</dbReference>
<comment type="similarity">
    <text evidence="4">Belongs to the cyclic nucleotide phosphodiesterase class-III family.</text>
</comment>
<dbReference type="PANTHER" id="PTHR42988">
    <property type="entry name" value="PHOSPHOHYDROLASE"/>
    <property type="match status" value="1"/>
</dbReference>
<keyword evidence="7" id="KW-1185">Reference proteome</keyword>
<proteinExistence type="inferred from homology"/>
<dbReference type="Pfam" id="PF00149">
    <property type="entry name" value="Metallophos"/>
    <property type="match status" value="1"/>
</dbReference>
<evidence type="ECO:0000256" key="1">
    <source>
        <dbReference type="ARBA" id="ARBA00022723"/>
    </source>
</evidence>